<protein>
    <submittedName>
        <fullName evidence="1">Uncharacterized protein</fullName>
    </submittedName>
</protein>
<proteinExistence type="predicted"/>
<dbReference type="EMBL" id="BPLR01015095">
    <property type="protein sequence ID" value="GIY73546.1"/>
    <property type="molecule type" value="Genomic_DNA"/>
</dbReference>
<dbReference type="Proteomes" id="UP001054945">
    <property type="component" value="Unassembled WGS sequence"/>
</dbReference>
<comment type="caution">
    <text evidence="1">The sequence shown here is derived from an EMBL/GenBank/DDBJ whole genome shotgun (WGS) entry which is preliminary data.</text>
</comment>
<dbReference type="AlphaFoldDB" id="A0AAV4VUV0"/>
<accession>A0AAV4VUV0</accession>
<gene>
    <name evidence="1" type="ORF">CEXT_120501</name>
</gene>
<evidence type="ECO:0000313" key="2">
    <source>
        <dbReference type="Proteomes" id="UP001054945"/>
    </source>
</evidence>
<organism evidence="1 2">
    <name type="scientific">Caerostris extrusa</name>
    <name type="common">Bark spider</name>
    <name type="synonym">Caerostris bankana</name>
    <dbReference type="NCBI Taxonomy" id="172846"/>
    <lineage>
        <taxon>Eukaryota</taxon>
        <taxon>Metazoa</taxon>
        <taxon>Ecdysozoa</taxon>
        <taxon>Arthropoda</taxon>
        <taxon>Chelicerata</taxon>
        <taxon>Arachnida</taxon>
        <taxon>Araneae</taxon>
        <taxon>Araneomorphae</taxon>
        <taxon>Entelegynae</taxon>
        <taxon>Araneoidea</taxon>
        <taxon>Araneidae</taxon>
        <taxon>Caerostris</taxon>
    </lineage>
</organism>
<sequence>MLDRKSFESFVVTHLVKYRILLVIITNPLDHILKDYPLHGNSVLQFEAIQSSMYDKLSQAEVKQRNAAICLRPT</sequence>
<reference evidence="1 2" key="1">
    <citation type="submission" date="2021-06" db="EMBL/GenBank/DDBJ databases">
        <title>Caerostris extrusa draft genome.</title>
        <authorList>
            <person name="Kono N."/>
            <person name="Arakawa K."/>
        </authorList>
    </citation>
    <scope>NUCLEOTIDE SEQUENCE [LARGE SCALE GENOMIC DNA]</scope>
</reference>
<evidence type="ECO:0000313" key="1">
    <source>
        <dbReference type="EMBL" id="GIY73546.1"/>
    </source>
</evidence>
<keyword evidence="2" id="KW-1185">Reference proteome</keyword>
<name>A0AAV4VUV0_CAEEX</name>